<dbReference type="Proteomes" id="UP000003163">
    <property type="component" value="Unassembled WGS sequence"/>
</dbReference>
<dbReference type="InParanoid" id="J9DLI5"/>
<keyword evidence="3" id="KW-1185">Reference proteome</keyword>
<organism evidence="2 3">
    <name type="scientific">Edhazardia aedis (strain USNM 41457)</name>
    <name type="common">Microsporidian parasite</name>
    <dbReference type="NCBI Taxonomy" id="1003232"/>
    <lineage>
        <taxon>Eukaryota</taxon>
        <taxon>Fungi</taxon>
        <taxon>Fungi incertae sedis</taxon>
        <taxon>Microsporidia</taxon>
        <taxon>Edhazardia</taxon>
    </lineage>
</organism>
<evidence type="ECO:0000256" key="1">
    <source>
        <dbReference type="SAM" id="Phobius"/>
    </source>
</evidence>
<proteinExistence type="predicted"/>
<protein>
    <recommendedName>
        <fullName evidence="4">V-SNARE coiled-coil homology domain-containing protein</fullName>
    </recommendedName>
</protein>
<dbReference type="VEuPathDB" id="MicrosporidiaDB:EDEG_03340"/>
<evidence type="ECO:0008006" key="4">
    <source>
        <dbReference type="Google" id="ProtNLM"/>
    </source>
</evidence>
<reference evidence="2 3" key="1">
    <citation type="submission" date="2011-08" db="EMBL/GenBank/DDBJ databases">
        <authorList>
            <person name="Liu Z.J."/>
            <person name="Shi F.L."/>
            <person name="Lu J.Q."/>
            <person name="Li M."/>
            <person name="Wang Z.L."/>
        </authorList>
    </citation>
    <scope>NUCLEOTIDE SEQUENCE [LARGE SCALE GENOMIC DNA]</scope>
    <source>
        <strain evidence="2 3">USNM 41457</strain>
    </source>
</reference>
<reference evidence="3" key="2">
    <citation type="submission" date="2015-07" db="EMBL/GenBank/DDBJ databases">
        <title>Contrasting host-pathogen interactions and genome evolution in two generalist and specialist microsporidian pathogens of mosquitoes.</title>
        <authorList>
            <consortium name="The Broad Institute Genomics Platform"/>
            <consortium name="The Broad Institute Genome Sequencing Center for Infectious Disease"/>
            <person name="Cuomo C.A."/>
            <person name="Sanscrainte N.D."/>
            <person name="Goldberg J.M."/>
            <person name="Heiman D."/>
            <person name="Young S."/>
            <person name="Zeng Q."/>
            <person name="Becnel J.J."/>
            <person name="Birren B.W."/>
        </authorList>
    </citation>
    <scope>NUCLEOTIDE SEQUENCE [LARGE SCALE GENOMIC DNA]</scope>
    <source>
        <strain evidence="3">USNM 41457</strain>
    </source>
</reference>
<accession>J9DLI5</accession>
<dbReference type="HOGENOM" id="CLU_1981579_0_0_1"/>
<sequence>MSQKMSPFIKKSPDLREIPFYINVVQTPLREEMSKEELYKKVGEHVSEVENQSKLLLKQALDAYKDCEKLKIDITNMNAKMSQVARRSKDTKMKMGFKCFKTYAYLIAFVVVLLIIFSIGRKFGLN</sequence>
<keyword evidence="1" id="KW-1133">Transmembrane helix</keyword>
<evidence type="ECO:0000313" key="3">
    <source>
        <dbReference type="Proteomes" id="UP000003163"/>
    </source>
</evidence>
<name>J9DLI5_EDHAE</name>
<keyword evidence="1" id="KW-0812">Transmembrane</keyword>
<evidence type="ECO:0000313" key="2">
    <source>
        <dbReference type="EMBL" id="EJW02222.1"/>
    </source>
</evidence>
<dbReference type="AlphaFoldDB" id="J9DLI5"/>
<gene>
    <name evidence="2" type="ORF">EDEG_03340</name>
</gene>
<keyword evidence="1" id="KW-0472">Membrane</keyword>
<dbReference type="EMBL" id="AFBI03000083">
    <property type="protein sequence ID" value="EJW02222.1"/>
    <property type="molecule type" value="Genomic_DNA"/>
</dbReference>
<comment type="caution">
    <text evidence="2">The sequence shown here is derived from an EMBL/GenBank/DDBJ whole genome shotgun (WGS) entry which is preliminary data.</text>
</comment>
<feature type="transmembrane region" description="Helical" evidence="1">
    <location>
        <begin position="102"/>
        <end position="120"/>
    </location>
</feature>